<dbReference type="OrthoDB" id="417891at2759"/>
<sequence length="265" mass="28321">MSGSTADVRFGLAGRRCLVTGGSKGIGRAIVEELAKLGAKIWTCSRSGSDMESCLSEWRHAGLDVQGCVTDVSKPEDLKVLVEKVNNAFDGKLDILVNNVGTNIRKKTLDFTEEDFRSLMSTNLESAFSLCQACHPLLKAARRSTIVFNSSVAGGPKAMNSGALYAMTKAAMNQLTKNLACEWATDGISVNAVAPWYIETPLTEKLLKDQELLARIVAETPMGRVGQPEEVAGVVAFLCSPAASFVTGQVIQVDGGYSIKGYGYT</sequence>
<dbReference type="PRINTS" id="PR00080">
    <property type="entry name" value="SDRFAMILY"/>
</dbReference>
<dbReference type="InterPro" id="IPR002347">
    <property type="entry name" value="SDR_fam"/>
</dbReference>
<dbReference type="PANTHER" id="PTHR42898:SF6">
    <property type="entry name" value="NADP-DEPENDENT MANNITOL DEHYDROGENASE"/>
    <property type="match status" value="1"/>
</dbReference>
<dbReference type="Pfam" id="PF13561">
    <property type="entry name" value="adh_short_C2"/>
    <property type="match status" value="1"/>
</dbReference>
<dbReference type="InterPro" id="IPR036291">
    <property type="entry name" value="NAD(P)-bd_dom_sf"/>
</dbReference>
<dbReference type="EMBL" id="CAJHUC010001611">
    <property type="protein sequence ID" value="CAD7701707.1"/>
    <property type="molecule type" value="Genomic_DNA"/>
</dbReference>
<organism evidence="3 4">
    <name type="scientific">Ostreobium quekettii</name>
    <dbReference type="NCBI Taxonomy" id="121088"/>
    <lineage>
        <taxon>Eukaryota</taxon>
        <taxon>Viridiplantae</taxon>
        <taxon>Chlorophyta</taxon>
        <taxon>core chlorophytes</taxon>
        <taxon>Ulvophyceae</taxon>
        <taxon>TCBD clade</taxon>
        <taxon>Bryopsidales</taxon>
        <taxon>Ostreobineae</taxon>
        <taxon>Ostreobiaceae</taxon>
        <taxon>Ostreobium</taxon>
    </lineage>
</organism>
<dbReference type="Proteomes" id="UP000708148">
    <property type="component" value="Unassembled WGS sequence"/>
</dbReference>
<evidence type="ECO:0000313" key="3">
    <source>
        <dbReference type="EMBL" id="CAD7701707.1"/>
    </source>
</evidence>
<dbReference type="PROSITE" id="PS00061">
    <property type="entry name" value="ADH_SHORT"/>
    <property type="match status" value="1"/>
</dbReference>
<evidence type="ECO:0000259" key="2">
    <source>
        <dbReference type="SMART" id="SM00822"/>
    </source>
</evidence>
<dbReference type="SUPFAM" id="SSF51735">
    <property type="entry name" value="NAD(P)-binding Rossmann-fold domains"/>
    <property type="match status" value="1"/>
</dbReference>
<dbReference type="Gene3D" id="3.40.50.720">
    <property type="entry name" value="NAD(P)-binding Rossmann-like Domain"/>
    <property type="match status" value="1"/>
</dbReference>
<keyword evidence="4" id="KW-1185">Reference proteome</keyword>
<evidence type="ECO:0000313" key="4">
    <source>
        <dbReference type="Proteomes" id="UP000708148"/>
    </source>
</evidence>
<dbReference type="InterPro" id="IPR020904">
    <property type="entry name" value="Sc_DH/Rdtase_CS"/>
</dbReference>
<dbReference type="GO" id="GO:0016491">
    <property type="term" value="F:oxidoreductase activity"/>
    <property type="evidence" value="ECO:0007669"/>
    <property type="project" value="UniProtKB-KW"/>
</dbReference>
<name>A0A8S1J735_9CHLO</name>
<proteinExistence type="predicted"/>
<dbReference type="PANTHER" id="PTHR42898">
    <property type="entry name" value="TROPINONE REDUCTASE"/>
    <property type="match status" value="1"/>
</dbReference>
<protein>
    <recommendedName>
        <fullName evidence="2">Ketoreductase domain-containing protein</fullName>
    </recommendedName>
</protein>
<dbReference type="InterPro" id="IPR045000">
    <property type="entry name" value="TR"/>
</dbReference>
<gene>
    <name evidence="3" type="ORF">OSTQU699_LOCUS7064</name>
</gene>
<reference evidence="3" key="1">
    <citation type="submission" date="2020-12" db="EMBL/GenBank/DDBJ databases">
        <authorList>
            <person name="Iha C."/>
        </authorList>
    </citation>
    <scope>NUCLEOTIDE SEQUENCE</scope>
</reference>
<dbReference type="AlphaFoldDB" id="A0A8S1J735"/>
<feature type="domain" description="Ketoreductase" evidence="2">
    <location>
        <begin position="15"/>
        <end position="198"/>
    </location>
</feature>
<keyword evidence="1" id="KW-0560">Oxidoreductase</keyword>
<dbReference type="PRINTS" id="PR00081">
    <property type="entry name" value="GDHRDH"/>
</dbReference>
<dbReference type="SMART" id="SM00822">
    <property type="entry name" value="PKS_KR"/>
    <property type="match status" value="1"/>
</dbReference>
<dbReference type="FunFam" id="3.40.50.720:FF:000084">
    <property type="entry name" value="Short-chain dehydrogenase reductase"/>
    <property type="match status" value="1"/>
</dbReference>
<evidence type="ECO:0000256" key="1">
    <source>
        <dbReference type="ARBA" id="ARBA00023002"/>
    </source>
</evidence>
<comment type="caution">
    <text evidence="3">The sequence shown here is derived from an EMBL/GenBank/DDBJ whole genome shotgun (WGS) entry which is preliminary data.</text>
</comment>
<accession>A0A8S1J735</accession>
<dbReference type="InterPro" id="IPR057326">
    <property type="entry name" value="KR_dom"/>
</dbReference>